<keyword evidence="1" id="KW-0256">Endoplasmic reticulum</keyword>
<comment type="subcellular location">
    <subcellularLocation>
        <location evidence="1">Endoplasmic reticulum membrane</location>
        <topology evidence="1">Multi-pass membrane protein</topology>
    </subcellularLocation>
</comment>
<dbReference type="GO" id="GO:0006659">
    <property type="term" value="P:phosphatidylserine biosynthetic process"/>
    <property type="evidence" value="ECO:0007669"/>
    <property type="project" value="UniProtKB-UniRule"/>
</dbReference>
<evidence type="ECO:0000256" key="1">
    <source>
        <dbReference type="RuleBase" id="RU368094"/>
    </source>
</evidence>
<dbReference type="AlphaFoldDB" id="A0A815KTD6"/>
<dbReference type="OrthoDB" id="10265393at2759"/>
<reference evidence="2" key="1">
    <citation type="submission" date="2021-02" db="EMBL/GenBank/DDBJ databases">
        <authorList>
            <person name="Nowell W R."/>
        </authorList>
    </citation>
    <scope>NUCLEOTIDE SEQUENCE</scope>
</reference>
<dbReference type="Pfam" id="PF03034">
    <property type="entry name" value="PSS"/>
    <property type="match status" value="1"/>
</dbReference>
<keyword evidence="1" id="KW-0444">Lipid biosynthesis</keyword>
<keyword evidence="1" id="KW-1208">Phospholipid metabolism</keyword>
<dbReference type="EC" id="2.7.8.29" evidence="1"/>
<comment type="similarity">
    <text evidence="1">Belongs to the phosphatidyl serine synthase family.</text>
</comment>
<organism evidence="2 3">
    <name type="scientific">Rotaria magnacalcarata</name>
    <dbReference type="NCBI Taxonomy" id="392030"/>
    <lineage>
        <taxon>Eukaryota</taxon>
        <taxon>Metazoa</taxon>
        <taxon>Spiralia</taxon>
        <taxon>Gnathifera</taxon>
        <taxon>Rotifera</taxon>
        <taxon>Eurotatoria</taxon>
        <taxon>Bdelloidea</taxon>
        <taxon>Philodinida</taxon>
        <taxon>Philodinidae</taxon>
        <taxon>Rotaria</taxon>
    </lineage>
</organism>
<keyword evidence="1" id="KW-1133">Transmembrane helix</keyword>
<protein>
    <recommendedName>
        <fullName evidence="1">Phosphatidylserine synthase</fullName>
        <ecNumber evidence="1">2.7.8.29</ecNumber>
    </recommendedName>
    <alternativeName>
        <fullName evidence="1">Serine-exchange enzyme</fullName>
    </alternativeName>
</protein>
<dbReference type="GO" id="GO:0106245">
    <property type="term" value="F:L-serine-phosphatidylethanolamine phosphatidyltransferase activity"/>
    <property type="evidence" value="ECO:0007669"/>
    <property type="project" value="UniProtKB-UniRule"/>
</dbReference>
<feature type="transmembrane region" description="Helical" evidence="1">
    <location>
        <begin position="211"/>
        <end position="232"/>
    </location>
</feature>
<sequence>MTNCSHPTAHPRHARGAVLSSIPQGQRRITAQMAAKMNKYFRRRYKGKLLAVKENSLLCETCFAREQRRTSSYKNTTVHSSVEEFRQSAPLAGLVSHSPLPRKIRRSSISLDDSIEKSRSLFLLSTLLVTGKQAIIDFIHNISLTDMSSPSDGETTSDFKSKSDKNKLNGLLDVFDLSPIKDTDLLACVGFFLVFGMTQTPDGVFVRPHPALWRLVLCFSVLYEIILIYILFQTVDDARQLLQNIDPTLGVPLPDKDYDGSCRIYDWEHSEDPFHYFKVKIKR</sequence>
<comment type="catalytic activity">
    <reaction evidence="1">
        <text>a 1,2-diacyl-sn-glycero-3-phosphoethanolamine + L-serine = a 1,2-diacyl-sn-glycero-3-phospho-L-serine + ethanolamine</text>
        <dbReference type="Rhea" id="RHEA:27606"/>
        <dbReference type="ChEBI" id="CHEBI:33384"/>
        <dbReference type="ChEBI" id="CHEBI:57262"/>
        <dbReference type="ChEBI" id="CHEBI:57603"/>
        <dbReference type="ChEBI" id="CHEBI:64612"/>
        <dbReference type="EC" id="2.7.8.29"/>
    </reaction>
</comment>
<keyword evidence="1" id="KW-0472">Membrane</keyword>
<dbReference type="UniPathway" id="UPA00948"/>
<name>A0A815KTD6_9BILA</name>
<comment type="pathway">
    <text evidence="1">Phospholipid metabolism; phosphatidylserine biosynthesis.</text>
</comment>
<gene>
    <name evidence="2" type="ORF">KQP761_LOCUS9665</name>
</gene>
<comment type="caution">
    <text evidence="2">The sequence shown here is derived from an EMBL/GenBank/DDBJ whole genome shotgun (WGS) entry which is preliminary data.</text>
</comment>
<keyword evidence="1" id="KW-0808">Transferase</keyword>
<comment type="function">
    <text evidence="1">Catalyzes a base-exchange reaction in which the polar head group of phosphatidylethanolamine (PE) is replaced by L-serine.</text>
</comment>
<keyword evidence="1" id="KW-0812">Transmembrane</keyword>
<keyword evidence="1" id="KW-0443">Lipid metabolism</keyword>
<dbReference type="EMBL" id="CAJNOW010003933">
    <property type="protein sequence ID" value="CAF1400008.1"/>
    <property type="molecule type" value="Genomic_DNA"/>
</dbReference>
<comment type="caution">
    <text evidence="1">Lacks conserved residue(s) required for the propagation of feature annotation.</text>
</comment>
<dbReference type="GO" id="GO:0005789">
    <property type="term" value="C:endoplasmic reticulum membrane"/>
    <property type="evidence" value="ECO:0007669"/>
    <property type="project" value="UniProtKB-SubCell"/>
</dbReference>
<dbReference type="Proteomes" id="UP000663834">
    <property type="component" value="Unassembled WGS sequence"/>
</dbReference>
<keyword evidence="1" id="KW-0594">Phospholipid biosynthesis</keyword>
<proteinExistence type="inferred from homology"/>
<dbReference type="InterPro" id="IPR004277">
    <property type="entry name" value="PSS"/>
</dbReference>
<accession>A0A815KTD6</accession>
<evidence type="ECO:0000313" key="2">
    <source>
        <dbReference type="EMBL" id="CAF1400008.1"/>
    </source>
</evidence>
<evidence type="ECO:0000313" key="3">
    <source>
        <dbReference type="Proteomes" id="UP000663834"/>
    </source>
</evidence>